<dbReference type="GeneID" id="81582203"/>
<feature type="region of interest" description="Disordered" evidence="1">
    <location>
        <begin position="44"/>
        <end position="77"/>
    </location>
</feature>
<protein>
    <submittedName>
        <fullName evidence="2">Uncharacterized protein</fullName>
    </submittedName>
</protein>
<proteinExistence type="predicted"/>
<organism evidence="2 3">
    <name type="scientific">Penicillium hordei</name>
    <dbReference type="NCBI Taxonomy" id="40994"/>
    <lineage>
        <taxon>Eukaryota</taxon>
        <taxon>Fungi</taxon>
        <taxon>Dikarya</taxon>
        <taxon>Ascomycota</taxon>
        <taxon>Pezizomycotina</taxon>
        <taxon>Eurotiomycetes</taxon>
        <taxon>Eurotiomycetidae</taxon>
        <taxon>Eurotiales</taxon>
        <taxon>Aspergillaceae</taxon>
        <taxon>Penicillium</taxon>
    </lineage>
</organism>
<sequence length="99" mass="10985">MEKTCPNYENLLLRPKTEPWKISPHGLAGDRDPCKTKEARVINLGQPKHTPAEASQRPQPADPGTHDRIGGLRTKRAQPIAGLVTKVLDDEPTMAEDWP</sequence>
<dbReference type="Proteomes" id="UP001213799">
    <property type="component" value="Unassembled WGS sequence"/>
</dbReference>
<dbReference type="RefSeq" id="XP_056756956.1">
    <property type="nucleotide sequence ID" value="XM_056891961.1"/>
</dbReference>
<gene>
    <name evidence="2" type="ORF">N7537_000903</name>
</gene>
<dbReference type="AlphaFoldDB" id="A0AAD6EFN8"/>
<reference evidence="2" key="1">
    <citation type="journal article" date="2023" name="IMA Fungus">
        <title>Comparative genomic study of the Penicillium genus elucidates a diverse pangenome and 15 lateral gene transfer events.</title>
        <authorList>
            <person name="Petersen C."/>
            <person name="Sorensen T."/>
            <person name="Nielsen M.R."/>
            <person name="Sondergaard T.E."/>
            <person name="Sorensen J.L."/>
            <person name="Fitzpatrick D.A."/>
            <person name="Frisvad J.C."/>
            <person name="Nielsen K.L."/>
        </authorList>
    </citation>
    <scope>NUCLEOTIDE SEQUENCE</scope>
    <source>
        <strain evidence="2">IBT 12815</strain>
    </source>
</reference>
<evidence type="ECO:0000256" key="1">
    <source>
        <dbReference type="SAM" id="MobiDB-lite"/>
    </source>
</evidence>
<accession>A0AAD6EFN8</accession>
<keyword evidence="3" id="KW-1185">Reference proteome</keyword>
<dbReference type="EMBL" id="JAQJAE010000001">
    <property type="protein sequence ID" value="KAJ5615789.1"/>
    <property type="molecule type" value="Genomic_DNA"/>
</dbReference>
<evidence type="ECO:0000313" key="2">
    <source>
        <dbReference type="EMBL" id="KAJ5615789.1"/>
    </source>
</evidence>
<comment type="caution">
    <text evidence="2">The sequence shown here is derived from an EMBL/GenBank/DDBJ whole genome shotgun (WGS) entry which is preliminary data.</text>
</comment>
<reference evidence="2" key="2">
    <citation type="submission" date="2023-01" db="EMBL/GenBank/DDBJ databases">
        <authorList>
            <person name="Petersen C."/>
        </authorList>
    </citation>
    <scope>NUCLEOTIDE SEQUENCE</scope>
    <source>
        <strain evidence="2">IBT 12815</strain>
    </source>
</reference>
<name>A0AAD6EFN8_9EURO</name>
<evidence type="ECO:0000313" key="3">
    <source>
        <dbReference type="Proteomes" id="UP001213799"/>
    </source>
</evidence>